<reference evidence="4" key="2">
    <citation type="submission" date="2025-04" db="UniProtKB">
        <authorList>
            <consortium name="RefSeq"/>
        </authorList>
    </citation>
    <scope>IDENTIFICATION</scope>
</reference>
<dbReference type="RefSeq" id="XP_044316190.1">
    <property type="nucleotide sequence ID" value="XM_044460255.1"/>
</dbReference>
<dbReference type="AlphaFoldDB" id="A0A6P4FAL7"/>
<evidence type="ECO:0000313" key="4">
    <source>
        <dbReference type="RefSeq" id="XP_016984373.1"/>
    </source>
</evidence>
<dbReference type="EnsemblMetazoa" id="XM_044460255.1">
    <property type="protein sequence ID" value="XP_044316190.1"/>
    <property type="gene ID" value="LOC108048326"/>
</dbReference>
<keyword evidence="1" id="KW-1133">Transmembrane helix</keyword>
<dbReference type="GeneID" id="108048326"/>
<keyword evidence="3" id="KW-1185">Reference proteome</keyword>
<proteinExistence type="predicted"/>
<keyword evidence="1" id="KW-0812">Transmembrane</keyword>
<sequence length="83" mass="9442">MFFNPIEIICTCLIQPIIDFLVYLMDEVHYLAFLAGLAFLGIFLGLIFGIISVIWYKSTRDVDTKKCYAEERVSVSVGARKSD</sequence>
<accession>A0A6P4FAL7</accession>
<dbReference type="RefSeq" id="XP_016984373.1">
    <property type="nucleotide sequence ID" value="XM_017128884.1"/>
</dbReference>
<evidence type="ECO:0000313" key="2">
    <source>
        <dbReference type="EnsemblMetazoa" id="XP_044316190.1"/>
    </source>
</evidence>
<keyword evidence="1" id="KW-0472">Membrane</keyword>
<name>A0A6P4FAL7_DRORH</name>
<reference evidence="2" key="3">
    <citation type="submission" date="2025-05" db="UniProtKB">
        <authorList>
            <consortium name="EnsemblMetazoa"/>
        </authorList>
    </citation>
    <scope>IDENTIFICATION</scope>
</reference>
<reference evidence="3" key="1">
    <citation type="journal article" date="2021" name="Elife">
        <title>Highly contiguous assemblies of 101 drosophilid genomes.</title>
        <authorList>
            <person name="Kim B.Y."/>
            <person name="Wang J.R."/>
            <person name="Miller D.E."/>
            <person name="Barmina O."/>
            <person name="Delaney E."/>
            <person name="Thompson A."/>
            <person name="Comeault A.A."/>
            <person name="Peede D."/>
            <person name="D'Agostino E.R."/>
            <person name="Pelaez J."/>
            <person name="Aguilar J.M."/>
            <person name="Haji D."/>
            <person name="Matsunaga T."/>
            <person name="Armstrong E.E."/>
            <person name="Zych M."/>
            <person name="Ogawa Y."/>
            <person name="Stamenkovic-Radak M."/>
            <person name="Jelic M."/>
            <person name="Veselinovic M.S."/>
            <person name="Tanaskovic M."/>
            <person name="Eric P."/>
            <person name="Gao J.J."/>
            <person name="Katoh T.K."/>
            <person name="Toda M.J."/>
            <person name="Watabe H."/>
            <person name="Watada M."/>
            <person name="Davis J.S."/>
            <person name="Moyle L.C."/>
            <person name="Manoli G."/>
            <person name="Bertolini E."/>
            <person name="Kostal V."/>
            <person name="Hawley R.S."/>
            <person name="Takahashi A."/>
            <person name="Jones C.D."/>
            <person name="Price D.K."/>
            <person name="Whiteman N."/>
            <person name="Kopp A."/>
            <person name="Matute D.R."/>
            <person name="Petrov D.A."/>
        </authorList>
    </citation>
    <scope>NUCLEOTIDE SEQUENCE [LARGE SCALE GENOMIC DNA]</scope>
</reference>
<organism evidence="4">
    <name type="scientific">Drosophila rhopaloa</name>
    <name type="common">Fruit fly</name>
    <dbReference type="NCBI Taxonomy" id="1041015"/>
    <lineage>
        <taxon>Eukaryota</taxon>
        <taxon>Metazoa</taxon>
        <taxon>Ecdysozoa</taxon>
        <taxon>Arthropoda</taxon>
        <taxon>Hexapoda</taxon>
        <taxon>Insecta</taxon>
        <taxon>Pterygota</taxon>
        <taxon>Neoptera</taxon>
        <taxon>Endopterygota</taxon>
        <taxon>Diptera</taxon>
        <taxon>Brachycera</taxon>
        <taxon>Muscomorpha</taxon>
        <taxon>Ephydroidea</taxon>
        <taxon>Drosophilidae</taxon>
        <taxon>Drosophila</taxon>
        <taxon>Sophophora</taxon>
    </lineage>
</organism>
<feature type="transmembrane region" description="Helical" evidence="1">
    <location>
        <begin position="30"/>
        <end position="56"/>
    </location>
</feature>
<gene>
    <name evidence="4" type="primary">LOC108048326</name>
    <name evidence="2" type="synonym">108048326</name>
</gene>
<dbReference type="OrthoDB" id="7841836at2759"/>
<evidence type="ECO:0000313" key="3">
    <source>
        <dbReference type="Proteomes" id="UP001652680"/>
    </source>
</evidence>
<dbReference type="Proteomes" id="UP001652680">
    <property type="component" value="Unassembled WGS sequence"/>
</dbReference>
<protein>
    <submittedName>
        <fullName evidence="4">Uncharacterized protein LOC108048326</fullName>
    </submittedName>
</protein>
<evidence type="ECO:0000256" key="1">
    <source>
        <dbReference type="SAM" id="Phobius"/>
    </source>
</evidence>